<dbReference type="EMBL" id="JACAZH010000032">
    <property type="protein sequence ID" value="KAF7338904.1"/>
    <property type="molecule type" value="Genomic_DNA"/>
</dbReference>
<dbReference type="Pfam" id="PF20152">
    <property type="entry name" value="DUF6534"/>
    <property type="match status" value="1"/>
</dbReference>
<protein>
    <submittedName>
        <fullName evidence="4">Sda1 family protein</fullName>
    </submittedName>
</protein>
<keyword evidence="5" id="KW-1185">Reference proteome</keyword>
<reference evidence="4" key="1">
    <citation type="submission" date="2020-05" db="EMBL/GenBank/DDBJ databases">
        <title>Mycena genomes resolve the evolution of fungal bioluminescence.</title>
        <authorList>
            <person name="Tsai I.J."/>
        </authorList>
    </citation>
    <scope>NUCLEOTIDE SEQUENCE</scope>
    <source>
        <strain evidence="4">160909Yilan</strain>
    </source>
</reference>
<dbReference type="InterPro" id="IPR045339">
    <property type="entry name" value="DUF6534"/>
</dbReference>
<evidence type="ECO:0000313" key="4">
    <source>
        <dbReference type="EMBL" id="KAF7338904.1"/>
    </source>
</evidence>
<gene>
    <name evidence="4" type="ORF">MSAN_02213600</name>
</gene>
<feature type="compositionally biased region" description="Basic and acidic residues" evidence="1">
    <location>
        <begin position="283"/>
        <end position="298"/>
    </location>
</feature>
<comment type="caution">
    <text evidence="4">The sequence shown here is derived from an EMBL/GenBank/DDBJ whole genome shotgun (WGS) entry which is preliminary data.</text>
</comment>
<accession>A0A8H7CIG6</accession>
<organism evidence="4 5">
    <name type="scientific">Mycena sanguinolenta</name>
    <dbReference type="NCBI Taxonomy" id="230812"/>
    <lineage>
        <taxon>Eukaryota</taxon>
        <taxon>Fungi</taxon>
        <taxon>Dikarya</taxon>
        <taxon>Basidiomycota</taxon>
        <taxon>Agaricomycotina</taxon>
        <taxon>Agaricomycetes</taxon>
        <taxon>Agaricomycetidae</taxon>
        <taxon>Agaricales</taxon>
        <taxon>Marasmiineae</taxon>
        <taxon>Mycenaceae</taxon>
        <taxon>Mycena</taxon>
    </lineage>
</organism>
<dbReference type="Proteomes" id="UP000623467">
    <property type="component" value="Unassembled WGS sequence"/>
</dbReference>
<feature type="transmembrane region" description="Helical" evidence="2">
    <location>
        <begin position="97"/>
        <end position="117"/>
    </location>
</feature>
<feature type="transmembrane region" description="Helical" evidence="2">
    <location>
        <begin position="56"/>
        <end position="77"/>
    </location>
</feature>
<feature type="transmembrane region" description="Helical" evidence="2">
    <location>
        <begin position="168"/>
        <end position="190"/>
    </location>
</feature>
<proteinExistence type="predicted"/>
<dbReference type="PANTHER" id="PTHR40465:SF1">
    <property type="entry name" value="DUF6534 DOMAIN-CONTAINING PROTEIN"/>
    <property type="match status" value="1"/>
</dbReference>
<feature type="region of interest" description="Disordered" evidence="1">
    <location>
        <begin position="271"/>
        <end position="320"/>
    </location>
</feature>
<evidence type="ECO:0000313" key="5">
    <source>
        <dbReference type="Proteomes" id="UP000623467"/>
    </source>
</evidence>
<feature type="compositionally biased region" description="Polar residues" evidence="1">
    <location>
        <begin position="299"/>
        <end position="309"/>
    </location>
</feature>
<sequence>MSNLTGLPPAEQASINISLGGVVVSNYLSFLTMGVVCCYTWMYFRNFPNDRWGFKVLVGGCFLMCAADTAGTGIWVYDWAVAGYANPAVLGLVHWAFPVEAMLLGTCSTLVQCFYAWRIWLVSARKNWVLPIVIVCLSLLGWCIVCWMVSIMVAHKLVSDLSLVSPTVYVWLGGSVGADVLITASMIYYLDLRFRTKDTSKVIDRDSRFRAIIRRTVECNVLSLLGQTVSVGLFNAPNVGFYFVLTDMTLAKVYTFSLLISLLGRRSDGRGLSGGRNTTSKSGEQHALSDRRVLERTPRSTQMAISVQRETVEDREEWDKTNEGFDQYQKVRLPNV</sequence>
<dbReference type="PANTHER" id="PTHR40465">
    <property type="entry name" value="CHROMOSOME 1, WHOLE GENOME SHOTGUN SEQUENCE"/>
    <property type="match status" value="1"/>
</dbReference>
<dbReference type="OrthoDB" id="2535105at2759"/>
<keyword evidence="2" id="KW-1133">Transmembrane helix</keyword>
<evidence type="ECO:0000256" key="2">
    <source>
        <dbReference type="SAM" id="Phobius"/>
    </source>
</evidence>
<evidence type="ECO:0000259" key="3">
    <source>
        <dbReference type="Pfam" id="PF20152"/>
    </source>
</evidence>
<evidence type="ECO:0000256" key="1">
    <source>
        <dbReference type="SAM" id="MobiDB-lite"/>
    </source>
</evidence>
<keyword evidence="2" id="KW-0812">Transmembrane</keyword>
<keyword evidence="2" id="KW-0472">Membrane</keyword>
<feature type="domain" description="DUF6534" evidence="3">
    <location>
        <begin position="175"/>
        <end position="267"/>
    </location>
</feature>
<name>A0A8H7CIG6_9AGAR</name>
<feature type="transmembrane region" description="Helical" evidence="2">
    <location>
        <begin position="129"/>
        <end position="153"/>
    </location>
</feature>
<dbReference type="AlphaFoldDB" id="A0A8H7CIG6"/>